<comment type="caution">
    <text evidence="2">The sequence shown here is derived from an EMBL/GenBank/DDBJ whole genome shotgun (WGS) entry which is preliminary data.</text>
</comment>
<proteinExistence type="predicted"/>
<feature type="compositionally biased region" description="Basic and acidic residues" evidence="1">
    <location>
        <begin position="13"/>
        <end position="30"/>
    </location>
</feature>
<feature type="compositionally biased region" description="Basic residues" evidence="1">
    <location>
        <begin position="67"/>
        <end position="77"/>
    </location>
</feature>
<sequence length="162" mass="18669">MESIRRFVPIESEGQKADSKARGSSKEGKSLKRLVKEELGQEQQVEEEIVQQDDVAAKQVEKESSQKARRRLKRKTSKAREDKDKRQKKQDDLEKLTLVACVEVVFDSKEVISMISLAVESLIVNYKSYCKGDVGYYEIHRADGSYKTYIFSEMLMILIENI</sequence>
<name>A0A699L5D6_TANCI</name>
<dbReference type="AlphaFoldDB" id="A0A699L5D6"/>
<feature type="region of interest" description="Disordered" evidence="1">
    <location>
        <begin position="1"/>
        <end position="30"/>
    </location>
</feature>
<accession>A0A699L5D6</accession>
<feature type="region of interest" description="Disordered" evidence="1">
    <location>
        <begin position="56"/>
        <end position="91"/>
    </location>
</feature>
<protein>
    <submittedName>
        <fullName evidence="2">Uncharacterized protein</fullName>
    </submittedName>
</protein>
<reference evidence="2" key="1">
    <citation type="journal article" date="2019" name="Sci. Rep.">
        <title>Draft genome of Tanacetum cinerariifolium, the natural source of mosquito coil.</title>
        <authorList>
            <person name="Yamashiro T."/>
            <person name="Shiraishi A."/>
            <person name="Satake H."/>
            <person name="Nakayama K."/>
        </authorList>
    </citation>
    <scope>NUCLEOTIDE SEQUENCE</scope>
</reference>
<dbReference type="EMBL" id="BKCJ010586469">
    <property type="protein sequence ID" value="GFB25589.1"/>
    <property type="molecule type" value="Genomic_DNA"/>
</dbReference>
<evidence type="ECO:0000313" key="2">
    <source>
        <dbReference type="EMBL" id="GFB25589.1"/>
    </source>
</evidence>
<gene>
    <name evidence="2" type="ORF">Tci_697560</name>
</gene>
<evidence type="ECO:0000256" key="1">
    <source>
        <dbReference type="SAM" id="MobiDB-lite"/>
    </source>
</evidence>
<organism evidence="2">
    <name type="scientific">Tanacetum cinerariifolium</name>
    <name type="common">Dalmatian daisy</name>
    <name type="synonym">Chrysanthemum cinerariifolium</name>
    <dbReference type="NCBI Taxonomy" id="118510"/>
    <lineage>
        <taxon>Eukaryota</taxon>
        <taxon>Viridiplantae</taxon>
        <taxon>Streptophyta</taxon>
        <taxon>Embryophyta</taxon>
        <taxon>Tracheophyta</taxon>
        <taxon>Spermatophyta</taxon>
        <taxon>Magnoliopsida</taxon>
        <taxon>eudicotyledons</taxon>
        <taxon>Gunneridae</taxon>
        <taxon>Pentapetalae</taxon>
        <taxon>asterids</taxon>
        <taxon>campanulids</taxon>
        <taxon>Asterales</taxon>
        <taxon>Asteraceae</taxon>
        <taxon>Asteroideae</taxon>
        <taxon>Anthemideae</taxon>
        <taxon>Anthemidinae</taxon>
        <taxon>Tanacetum</taxon>
    </lineage>
</organism>
<feature type="compositionally biased region" description="Basic and acidic residues" evidence="1">
    <location>
        <begin position="78"/>
        <end position="91"/>
    </location>
</feature>
<feature type="compositionally biased region" description="Basic and acidic residues" evidence="1">
    <location>
        <begin position="56"/>
        <end position="66"/>
    </location>
</feature>